<dbReference type="InterPro" id="IPR050678">
    <property type="entry name" value="DNA_Partitioning_ATPase"/>
</dbReference>
<accession>A0A2M7FWT1</accession>
<dbReference type="Gene3D" id="3.40.50.300">
    <property type="entry name" value="P-loop containing nucleotide triphosphate hydrolases"/>
    <property type="match status" value="1"/>
</dbReference>
<dbReference type="InterPro" id="IPR027417">
    <property type="entry name" value="P-loop_NTPase"/>
</dbReference>
<organism evidence="2 3">
    <name type="scientific">bacterium (Candidatus Blackallbacteria) CG17_big_fil_post_rev_8_21_14_2_50_48_46</name>
    <dbReference type="NCBI Taxonomy" id="2014261"/>
    <lineage>
        <taxon>Bacteria</taxon>
        <taxon>Candidatus Blackallbacteria</taxon>
    </lineage>
</organism>
<dbReference type="AlphaFoldDB" id="A0A2M7FWT1"/>
<dbReference type="SUPFAM" id="SSF52540">
    <property type="entry name" value="P-loop containing nucleoside triphosphate hydrolases"/>
    <property type="match status" value="1"/>
</dbReference>
<proteinExistence type="predicted"/>
<comment type="caution">
    <text evidence="2">The sequence shown here is derived from an EMBL/GenBank/DDBJ whole genome shotgun (WGS) entry which is preliminary data.</text>
</comment>
<feature type="domain" description="AAA" evidence="1">
    <location>
        <begin position="75"/>
        <end position="249"/>
    </location>
</feature>
<sequence length="286" mass="32502">MYFIKPCCNGKEVSPPSIRWALARGISEPIFQPVELSKNYQFFDSFLSFLPTVFHQFIMWCTIYKSIKKRMAIMYTISIMNAKGGVAKTTTALCLASYLASKNQKVLFLDLDPQANATKSYLKISVGYSAPPPTLYEVLYSYVMENRKNIVEEAIKQVRPNLDLLPATQKMEPFKDLVKSNSRRALDVLKFVMKPLQKQYDYLIIDCPADLSVYVENAIEMSDAILCPTTYDLYGLDGLSLVIPVMLEIKGDDFGNFRVLYTMHNPRATKIQEDIGKQAKMLDSMG</sequence>
<dbReference type="EMBL" id="PFFQ01000067">
    <property type="protein sequence ID" value="PIW13668.1"/>
    <property type="molecule type" value="Genomic_DNA"/>
</dbReference>
<reference evidence="2 3" key="1">
    <citation type="submission" date="2017-09" db="EMBL/GenBank/DDBJ databases">
        <title>Depth-based differentiation of microbial function through sediment-hosted aquifers and enrichment of novel symbionts in the deep terrestrial subsurface.</title>
        <authorList>
            <person name="Probst A.J."/>
            <person name="Ladd B."/>
            <person name="Jarett J.K."/>
            <person name="Geller-Mcgrath D.E."/>
            <person name="Sieber C.M."/>
            <person name="Emerson J.B."/>
            <person name="Anantharaman K."/>
            <person name="Thomas B.C."/>
            <person name="Malmstrom R."/>
            <person name="Stieglmeier M."/>
            <person name="Klingl A."/>
            <person name="Woyke T."/>
            <person name="Ryan C.M."/>
            <person name="Banfield J.F."/>
        </authorList>
    </citation>
    <scope>NUCLEOTIDE SEQUENCE [LARGE SCALE GENOMIC DNA]</scope>
    <source>
        <strain evidence="2">CG17_big_fil_post_rev_8_21_14_2_50_48_46</strain>
    </source>
</reference>
<dbReference type="PANTHER" id="PTHR13696">
    <property type="entry name" value="P-LOOP CONTAINING NUCLEOSIDE TRIPHOSPHATE HYDROLASE"/>
    <property type="match status" value="1"/>
</dbReference>
<name>A0A2M7FWT1_9BACT</name>
<protein>
    <recommendedName>
        <fullName evidence="1">AAA domain-containing protein</fullName>
    </recommendedName>
</protein>
<dbReference type="InterPro" id="IPR025669">
    <property type="entry name" value="AAA_dom"/>
</dbReference>
<dbReference type="Pfam" id="PF13614">
    <property type="entry name" value="AAA_31"/>
    <property type="match status" value="1"/>
</dbReference>
<evidence type="ECO:0000313" key="2">
    <source>
        <dbReference type="EMBL" id="PIW13668.1"/>
    </source>
</evidence>
<evidence type="ECO:0000259" key="1">
    <source>
        <dbReference type="Pfam" id="PF13614"/>
    </source>
</evidence>
<dbReference type="CDD" id="cd02042">
    <property type="entry name" value="ParAB_family"/>
    <property type="match status" value="1"/>
</dbReference>
<feature type="non-terminal residue" evidence="2">
    <location>
        <position position="286"/>
    </location>
</feature>
<evidence type="ECO:0000313" key="3">
    <source>
        <dbReference type="Proteomes" id="UP000231019"/>
    </source>
</evidence>
<dbReference type="Proteomes" id="UP000231019">
    <property type="component" value="Unassembled WGS sequence"/>
</dbReference>
<gene>
    <name evidence="2" type="ORF">COW36_24890</name>
</gene>
<dbReference type="PANTHER" id="PTHR13696:SF52">
    <property type="entry name" value="PARA FAMILY PROTEIN CT_582"/>
    <property type="match status" value="1"/>
</dbReference>